<gene>
    <name evidence="3" type="ORF">QO002_002917</name>
</gene>
<accession>A0ABU0BRB6</accession>
<keyword evidence="4" id="KW-1185">Reference proteome</keyword>
<evidence type="ECO:0000313" key="4">
    <source>
        <dbReference type="Proteomes" id="UP001230207"/>
    </source>
</evidence>
<evidence type="ECO:0000313" key="3">
    <source>
        <dbReference type="EMBL" id="MDQ0320779.1"/>
    </source>
</evidence>
<dbReference type="InterPro" id="IPR036388">
    <property type="entry name" value="WH-like_DNA-bd_sf"/>
</dbReference>
<dbReference type="InterPro" id="IPR009057">
    <property type="entry name" value="Homeodomain-like_sf"/>
</dbReference>
<dbReference type="SUPFAM" id="SSF46689">
    <property type="entry name" value="Homeodomain-like"/>
    <property type="match status" value="1"/>
</dbReference>
<evidence type="ECO:0000256" key="1">
    <source>
        <dbReference type="SAM" id="MobiDB-lite"/>
    </source>
</evidence>
<proteinExistence type="predicted"/>
<dbReference type="Pfam" id="PF13518">
    <property type="entry name" value="HTH_28"/>
    <property type="match status" value="1"/>
</dbReference>
<organism evidence="3 4">
    <name type="scientific">Pararhizobium capsulatum DSM 1112</name>
    <dbReference type="NCBI Taxonomy" id="1121113"/>
    <lineage>
        <taxon>Bacteria</taxon>
        <taxon>Pseudomonadati</taxon>
        <taxon>Pseudomonadota</taxon>
        <taxon>Alphaproteobacteria</taxon>
        <taxon>Hyphomicrobiales</taxon>
        <taxon>Rhizobiaceae</taxon>
        <taxon>Rhizobium/Agrobacterium group</taxon>
        <taxon>Pararhizobium</taxon>
    </lineage>
</organism>
<protein>
    <submittedName>
        <fullName evidence="3">Transposase</fullName>
    </submittedName>
</protein>
<dbReference type="InterPro" id="IPR055247">
    <property type="entry name" value="InsJ-like_HTH"/>
</dbReference>
<dbReference type="Gene3D" id="1.10.10.10">
    <property type="entry name" value="Winged helix-like DNA-binding domain superfamily/Winged helix DNA-binding domain"/>
    <property type="match status" value="1"/>
</dbReference>
<reference evidence="3 4" key="1">
    <citation type="submission" date="2023-07" db="EMBL/GenBank/DDBJ databases">
        <title>Genomic Encyclopedia of Type Strains, Phase IV (KMG-IV): sequencing the most valuable type-strain genomes for metagenomic binning, comparative biology and taxonomic classification.</title>
        <authorList>
            <person name="Goeker M."/>
        </authorList>
    </citation>
    <scope>NUCLEOTIDE SEQUENCE [LARGE SCALE GENOMIC DNA]</scope>
    <source>
        <strain evidence="3 4">DSM 1112</strain>
    </source>
</reference>
<feature type="region of interest" description="Disordered" evidence="1">
    <location>
        <begin position="39"/>
        <end position="66"/>
    </location>
</feature>
<feature type="compositionally biased region" description="Basic and acidic residues" evidence="1">
    <location>
        <begin position="42"/>
        <end position="54"/>
    </location>
</feature>
<sequence>MSRAYSSDLRQRIVDAITQGETRRAAAAAFKVSPATAVRLKQRADRTGSVEPSRRGRPGGGGKLGPYQDAIIAKVEAQPDITMPDLATWLEEHHGMKADPSNLSKLLCRAGFTYKKNTAGIGTRTRRRAPGTR</sequence>
<evidence type="ECO:0000259" key="2">
    <source>
        <dbReference type="Pfam" id="PF13518"/>
    </source>
</evidence>
<dbReference type="Proteomes" id="UP001230207">
    <property type="component" value="Unassembled WGS sequence"/>
</dbReference>
<comment type="caution">
    <text evidence="3">The sequence shown here is derived from an EMBL/GenBank/DDBJ whole genome shotgun (WGS) entry which is preliminary data.</text>
</comment>
<name>A0ABU0BRB6_9HYPH</name>
<feature type="domain" description="Insertion element IS150 protein InsJ-like helix-turn-helix" evidence="2">
    <location>
        <begin position="10"/>
        <end position="58"/>
    </location>
</feature>
<dbReference type="EMBL" id="JAUSVF010000001">
    <property type="protein sequence ID" value="MDQ0320779.1"/>
    <property type="molecule type" value="Genomic_DNA"/>
</dbReference>